<dbReference type="SUPFAM" id="SSF47413">
    <property type="entry name" value="lambda repressor-like DNA-binding domains"/>
    <property type="match status" value="1"/>
</dbReference>
<name>A0ABS4D1X2_9BACI</name>
<protein>
    <submittedName>
        <fullName evidence="1">Transcriptional regulator with XRE-family HTH domain</fullName>
    </submittedName>
</protein>
<dbReference type="PANTHER" id="PTHR35010">
    <property type="entry name" value="BLL4672 PROTEIN-RELATED"/>
    <property type="match status" value="1"/>
</dbReference>
<dbReference type="Gene3D" id="1.10.260.40">
    <property type="entry name" value="lambda repressor-like DNA-binding domains"/>
    <property type="match status" value="1"/>
</dbReference>
<accession>A0ABS4D1X2</accession>
<proteinExistence type="predicted"/>
<dbReference type="EMBL" id="JAFDST010000006">
    <property type="protein sequence ID" value="MBP1083625.1"/>
    <property type="molecule type" value="Genomic_DNA"/>
</dbReference>
<reference evidence="1 2" key="1">
    <citation type="submission" date="2021-01" db="EMBL/GenBank/DDBJ databases">
        <title>Genomic Encyclopedia of Type Strains, Phase IV (KMG-IV): sequencing the most valuable type-strain genomes for metagenomic binning, comparative biology and taxonomic classification.</title>
        <authorList>
            <person name="Goeker M."/>
        </authorList>
    </citation>
    <scope>NUCLEOTIDE SEQUENCE [LARGE SCALE GENOMIC DNA]</scope>
    <source>
        <strain evidence="1 2">DSM 103394</strain>
    </source>
</reference>
<dbReference type="PANTHER" id="PTHR35010:SF2">
    <property type="entry name" value="BLL4672 PROTEIN"/>
    <property type="match status" value="1"/>
</dbReference>
<dbReference type="RefSeq" id="WP_082363657.1">
    <property type="nucleotide sequence ID" value="NZ_JAFDST010000006.1"/>
</dbReference>
<dbReference type="Proteomes" id="UP000674416">
    <property type="component" value="Unassembled WGS sequence"/>
</dbReference>
<organism evidence="1 2">
    <name type="scientific">Bacillus capparidis</name>
    <dbReference type="NCBI Taxonomy" id="1840411"/>
    <lineage>
        <taxon>Bacteria</taxon>
        <taxon>Bacillati</taxon>
        <taxon>Bacillota</taxon>
        <taxon>Bacilli</taxon>
        <taxon>Bacillales</taxon>
        <taxon>Bacillaceae</taxon>
        <taxon>Bacillus</taxon>
    </lineage>
</organism>
<dbReference type="Pfam" id="PF13560">
    <property type="entry name" value="HTH_31"/>
    <property type="match status" value="1"/>
</dbReference>
<gene>
    <name evidence="1" type="ORF">JOC74_004153</name>
</gene>
<evidence type="ECO:0000313" key="1">
    <source>
        <dbReference type="EMBL" id="MBP1083625.1"/>
    </source>
</evidence>
<evidence type="ECO:0000313" key="2">
    <source>
        <dbReference type="Proteomes" id="UP000674416"/>
    </source>
</evidence>
<dbReference type="InterPro" id="IPR010982">
    <property type="entry name" value="Lambda_DNA-bd_dom_sf"/>
</dbReference>
<comment type="caution">
    <text evidence="1">The sequence shown here is derived from an EMBL/GenBank/DDBJ whole genome shotgun (WGS) entry which is preliminary data.</text>
</comment>
<keyword evidence="2" id="KW-1185">Reference proteome</keyword>
<sequence length="71" mass="8426">MNDKQRRAELADFLRTRRERLSPTAFNITVDGRRRMPGLRREELAQISGISYTWYMKLEQGQNIQVSEQVL</sequence>